<dbReference type="EMBL" id="CP025706">
    <property type="protein sequence ID" value="AXB03674.1"/>
    <property type="molecule type" value="Genomic_DNA"/>
</dbReference>
<reference evidence="5" key="2">
    <citation type="submission" date="2020-12" db="EMBL/GenBank/DDBJ databases">
        <title>GES Beta-lactamases isolated from hospital effluents in Brazil.</title>
        <authorList>
            <person name="Conte D."/>
            <person name="Mesa D."/>
            <person name="Palmeiro J.K."/>
            <person name="Dalla-Costa L.M."/>
        </authorList>
    </citation>
    <scope>NUCLEOTIDE SEQUENCE [LARGE SCALE GENOMIC DNA]</scope>
    <source>
        <strain evidence="5">Aero21</strain>
    </source>
</reference>
<dbReference type="Proteomes" id="UP001304847">
    <property type="component" value="Unassembled WGS sequence"/>
</dbReference>
<dbReference type="Proteomes" id="UP000886939">
    <property type="component" value="Unassembled WGS sequence"/>
</dbReference>
<dbReference type="EMBL" id="BPNI01000100">
    <property type="protein sequence ID" value="GJA42757.1"/>
    <property type="molecule type" value="Genomic_DNA"/>
</dbReference>
<dbReference type="AlphaFoldDB" id="A0A3S7P4S2"/>
<dbReference type="RefSeq" id="WP_103261839.1">
    <property type="nucleotide sequence ID" value="NZ_AP024136.1"/>
</dbReference>
<reference evidence="3" key="3">
    <citation type="submission" date="2021-07" db="EMBL/GenBank/DDBJ databases">
        <title>Draft genome sequence of carbapenem-resistant Aeromonas spp. in Japan.</title>
        <authorList>
            <person name="Maehana S."/>
            <person name="Suzuki M."/>
            <person name="Kitasato H."/>
        </authorList>
    </citation>
    <scope>NUCLEOTIDE SEQUENCE</scope>
    <source>
        <strain evidence="2">KAM343</strain>
        <strain evidence="3">KAM351</strain>
    </source>
</reference>
<evidence type="ECO:0000313" key="3">
    <source>
        <dbReference type="EMBL" id="GJA65955.1"/>
    </source>
</evidence>
<dbReference type="Proteomes" id="UP000266778">
    <property type="component" value="Chromosome"/>
</dbReference>
<evidence type="ECO:0000313" key="4">
    <source>
        <dbReference type="EMBL" id="MEA9438304.1"/>
    </source>
</evidence>
<dbReference type="EMBL" id="BPNN01000162">
    <property type="protein sequence ID" value="GJA65955.1"/>
    <property type="molecule type" value="Genomic_DNA"/>
</dbReference>
<evidence type="ECO:0000313" key="1">
    <source>
        <dbReference type="EMBL" id="AXB03674.1"/>
    </source>
</evidence>
<protein>
    <submittedName>
        <fullName evidence="3">Uncharacterized protein</fullName>
    </submittedName>
</protein>
<name>A0A3S7P4S2_AERCA</name>
<accession>A0A3S7P4S2</accession>
<gene>
    <name evidence="1" type="ORF">C1C91_00165</name>
    <name evidence="5" type="ORF">JC965_18550</name>
    <name evidence="2" type="ORF">KAM343_35530</name>
    <name evidence="3" type="ORF">KAM351_45660</name>
    <name evidence="4" type="ORF">VCX44_21480</name>
</gene>
<reference evidence="1" key="1">
    <citation type="journal article" date="2019" name="J Environ">
        <title>Genetic characterization and potential molecular dissemination mechanism of tet (31) gene in Aeromonas caviae from an oxytetracycline wastewater treatment system.</title>
        <authorList>
            <person name="Shi Y."/>
            <person name="Tian Z."/>
            <person name="Leclercq S.O."/>
            <person name="Zhang H."/>
            <person name="Yang M."/>
            <person name="Zhang Y."/>
        </authorList>
    </citation>
    <scope>NUCLEOTIDE SEQUENCE</scope>
    <source>
        <strain evidence="1">T25-39</strain>
    </source>
</reference>
<evidence type="ECO:0000313" key="6">
    <source>
        <dbReference type="Proteomes" id="UP000886934"/>
    </source>
</evidence>
<dbReference type="EMBL" id="CP065937">
    <property type="protein sequence ID" value="QQA60164.1"/>
    <property type="molecule type" value="Genomic_DNA"/>
</dbReference>
<reference evidence="4 7" key="4">
    <citation type="submission" date="2023-12" db="EMBL/GenBank/DDBJ databases">
        <title>Characterization of antibiotic resistance in Aeromonas spp. in hospital effluent.</title>
        <authorList>
            <person name="Negoseki B.R.S."/>
            <person name="Krul D."/>
            <person name="Siqueira A.C."/>
            <person name="Almeida M."/>
            <person name="Mesa D."/>
            <person name="Conte D."/>
            <person name="Dalla-Costa L.M."/>
        </authorList>
    </citation>
    <scope>NUCLEOTIDE SEQUENCE [LARGE SCALE GENOMIC DNA]</scope>
    <source>
        <strain evidence="4 7">36v</strain>
    </source>
</reference>
<dbReference type="EMBL" id="JAYGOJ010000189">
    <property type="protein sequence ID" value="MEA9438304.1"/>
    <property type="molecule type" value="Genomic_DNA"/>
</dbReference>
<organism evidence="3 6">
    <name type="scientific">Aeromonas caviae</name>
    <name type="common">Aeromonas punctata</name>
    <dbReference type="NCBI Taxonomy" id="648"/>
    <lineage>
        <taxon>Bacteria</taxon>
        <taxon>Pseudomonadati</taxon>
        <taxon>Pseudomonadota</taxon>
        <taxon>Gammaproteobacteria</taxon>
        <taxon>Aeromonadales</taxon>
        <taxon>Aeromonadaceae</taxon>
        <taxon>Aeromonas</taxon>
    </lineage>
</organism>
<proteinExistence type="predicted"/>
<evidence type="ECO:0000313" key="5">
    <source>
        <dbReference type="EMBL" id="QQA60164.1"/>
    </source>
</evidence>
<evidence type="ECO:0000313" key="2">
    <source>
        <dbReference type="EMBL" id="GJA42757.1"/>
    </source>
</evidence>
<sequence>MTISMHSLLQKTEVVKEVSNNSFPRPIQIRRDITRYNQPRYIVLWRDEFETKRNDSSAESYYIEPIAELLVKNDKLRYAVKPSSHHRVNSRFDEAVKCAVNEALTQELQLLA</sequence>
<dbReference type="Proteomes" id="UP000886934">
    <property type="component" value="Unassembled WGS sequence"/>
</dbReference>
<evidence type="ECO:0000313" key="7">
    <source>
        <dbReference type="Proteomes" id="UP001304847"/>
    </source>
</evidence>
<keyword evidence="7" id="KW-1185">Reference proteome</keyword>